<proteinExistence type="predicted"/>
<reference evidence="2 3" key="1">
    <citation type="journal article" date="2019" name="Sci. Rep.">
        <title>Orb-weaving spider Araneus ventricosus genome elucidates the spidroin gene catalogue.</title>
        <authorList>
            <person name="Kono N."/>
            <person name="Nakamura H."/>
            <person name="Ohtoshi R."/>
            <person name="Moran D.A.P."/>
            <person name="Shinohara A."/>
            <person name="Yoshida Y."/>
            <person name="Fujiwara M."/>
            <person name="Mori M."/>
            <person name="Tomita M."/>
            <person name="Arakawa K."/>
        </authorList>
    </citation>
    <scope>NUCLEOTIDE SEQUENCE [LARGE SCALE GENOMIC DNA]</scope>
</reference>
<evidence type="ECO:0000313" key="3">
    <source>
        <dbReference type="Proteomes" id="UP000499080"/>
    </source>
</evidence>
<gene>
    <name evidence="2" type="ORF">AVEN_172015_1</name>
</gene>
<feature type="region of interest" description="Disordered" evidence="1">
    <location>
        <begin position="65"/>
        <end position="114"/>
    </location>
</feature>
<evidence type="ECO:0000313" key="2">
    <source>
        <dbReference type="EMBL" id="GBN12724.1"/>
    </source>
</evidence>
<dbReference type="EMBL" id="BGPR01005710">
    <property type="protein sequence ID" value="GBN12724.1"/>
    <property type="molecule type" value="Genomic_DNA"/>
</dbReference>
<feature type="compositionally biased region" description="Polar residues" evidence="1">
    <location>
        <begin position="65"/>
        <end position="98"/>
    </location>
</feature>
<name>A0A4Y2LDW7_ARAVE</name>
<organism evidence="2 3">
    <name type="scientific">Araneus ventricosus</name>
    <name type="common">Orbweaver spider</name>
    <name type="synonym">Epeira ventricosa</name>
    <dbReference type="NCBI Taxonomy" id="182803"/>
    <lineage>
        <taxon>Eukaryota</taxon>
        <taxon>Metazoa</taxon>
        <taxon>Ecdysozoa</taxon>
        <taxon>Arthropoda</taxon>
        <taxon>Chelicerata</taxon>
        <taxon>Arachnida</taxon>
        <taxon>Araneae</taxon>
        <taxon>Araneomorphae</taxon>
        <taxon>Entelegynae</taxon>
        <taxon>Araneoidea</taxon>
        <taxon>Araneidae</taxon>
        <taxon>Araneus</taxon>
    </lineage>
</organism>
<keyword evidence="3" id="KW-1185">Reference proteome</keyword>
<accession>A0A4Y2LDW7</accession>
<protein>
    <submittedName>
        <fullName evidence="2">Uncharacterized protein</fullName>
    </submittedName>
</protein>
<comment type="caution">
    <text evidence="2">The sequence shown here is derived from an EMBL/GenBank/DDBJ whole genome shotgun (WGS) entry which is preliminary data.</text>
</comment>
<feature type="compositionally biased region" description="Basic and acidic residues" evidence="1">
    <location>
        <begin position="99"/>
        <end position="114"/>
    </location>
</feature>
<dbReference type="Proteomes" id="UP000499080">
    <property type="component" value="Unassembled WGS sequence"/>
</dbReference>
<evidence type="ECO:0000256" key="1">
    <source>
        <dbReference type="SAM" id="MobiDB-lite"/>
    </source>
</evidence>
<dbReference type="AlphaFoldDB" id="A0A4Y2LDW7"/>
<sequence length="149" mass="16871">MGRKIRATNNWPLRGVAVRRGFTVSRIINMKDIGNYGGNIIQKKQKEGIESVSQDPTVFYTTPTVIKTPNLKNPPTQKDSKFNTQTSWTPSLINPLTQEDSKFNGETSRETQQLEKTEVTNITNTETRQITQRTMTWNCTQVSYCGLVG</sequence>